<proteinExistence type="predicted"/>
<evidence type="ECO:0000313" key="1">
    <source>
        <dbReference type="EMBL" id="OLU37336.1"/>
    </source>
</evidence>
<accession>A0A1U7NDL0</accession>
<organism evidence="1 2">
    <name type="scientific">Ileibacterium valens</name>
    <dbReference type="NCBI Taxonomy" id="1862668"/>
    <lineage>
        <taxon>Bacteria</taxon>
        <taxon>Bacillati</taxon>
        <taxon>Bacillota</taxon>
        <taxon>Erysipelotrichia</taxon>
        <taxon>Erysipelotrichales</taxon>
        <taxon>Erysipelotrichaceae</taxon>
        <taxon>Ileibacterium</taxon>
    </lineage>
</organism>
<dbReference type="RefSeq" id="WP_075820828.1">
    <property type="nucleotide sequence ID" value="NZ_CAOUMU010000168.1"/>
</dbReference>
<dbReference type="EMBL" id="MPJW01000207">
    <property type="protein sequence ID" value="OLU37336.1"/>
    <property type="molecule type" value="Genomic_DNA"/>
</dbReference>
<reference evidence="1 2" key="1">
    <citation type="submission" date="2016-11" db="EMBL/GenBank/DDBJ databases">
        <title>Description of two novel members of the family Erysipelotrichaceae: Ileibacterium lipovorans gen. nov., sp. nov. and Dubosiella newyorkensis, gen. nov., sp. nov.</title>
        <authorList>
            <person name="Cox L.M."/>
            <person name="Sohn J."/>
            <person name="Tyrrell K.L."/>
            <person name="Citron D.M."/>
            <person name="Lawson P.A."/>
            <person name="Patel N.B."/>
            <person name="Iizumi T."/>
            <person name="Perez-Perez G.I."/>
            <person name="Goldstein E.J."/>
            <person name="Blaser M.J."/>
        </authorList>
    </citation>
    <scope>NUCLEOTIDE SEQUENCE [LARGE SCALE GENOMIC DNA]</scope>
    <source>
        <strain evidence="1 2">NYU-BL-A3</strain>
    </source>
</reference>
<gene>
    <name evidence="1" type="ORF">BO222_10840</name>
</gene>
<dbReference type="AlphaFoldDB" id="A0A1U7NDL0"/>
<protein>
    <submittedName>
        <fullName evidence="1">Uncharacterized protein</fullName>
    </submittedName>
</protein>
<sequence length="121" mass="13931">MDTKKLTRLIDVLTEAGLSIREAQALIEEGCRKIPDMEKKMKEELCKPSILRKTVVSPREKDQEGYLILGYDPDTQLAFLEKLRDRDSYSFHCCTPIEIDRFISGEFIFKEESPGVMEVSV</sequence>
<dbReference type="GeneID" id="82203644"/>
<name>A0A1U7NDL0_9FIRM</name>
<evidence type="ECO:0000313" key="2">
    <source>
        <dbReference type="Proteomes" id="UP000186341"/>
    </source>
</evidence>
<dbReference type="Proteomes" id="UP000186341">
    <property type="component" value="Unassembled WGS sequence"/>
</dbReference>
<comment type="caution">
    <text evidence="1">The sequence shown here is derived from an EMBL/GenBank/DDBJ whole genome shotgun (WGS) entry which is preliminary data.</text>
</comment>
<keyword evidence="2" id="KW-1185">Reference proteome</keyword>